<dbReference type="PANTHER" id="PTHR40254:SF1">
    <property type="entry name" value="BLR0577 PROTEIN"/>
    <property type="match status" value="1"/>
</dbReference>
<dbReference type="PANTHER" id="PTHR40254">
    <property type="entry name" value="BLR0577 PROTEIN"/>
    <property type="match status" value="1"/>
</dbReference>
<gene>
    <name evidence="2" type="ORF">SAMN02745673_02192</name>
</gene>
<accession>A0A1T4QEH5</accession>
<dbReference type="SUPFAM" id="SSF51905">
    <property type="entry name" value="FAD/NAD(P)-binding domain"/>
    <property type="match status" value="2"/>
</dbReference>
<dbReference type="InterPro" id="IPR052189">
    <property type="entry name" value="L-asp_N-monooxygenase_NS-form"/>
</dbReference>
<keyword evidence="3" id="KW-1185">Reference proteome</keyword>
<feature type="domain" description="FAD-dependent urate hydroxylase HpyO/Asp monooxygenase CreE-like FAD/NAD(P)-binding" evidence="1">
    <location>
        <begin position="5"/>
        <end position="152"/>
    </location>
</feature>
<evidence type="ECO:0000313" key="3">
    <source>
        <dbReference type="Proteomes" id="UP000190637"/>
    </source>
</evidence>
<protein>
    <submittedName>
        <fullName evidence="2">FAD-NAD(P)-binding</fullName>
    </submittedName>
</protein>
<proteinExistence type="predicted"/>
<dbReference type="PRINTS" id="PR00411">
    <property type="entry name" value="PNDRDTASEI"/>
</dbReference>
<sequence length="475" mass="50547">MRDIAIVGAGVAGISAFVQLVREAGAGLSSVTLIDPNAPGTGPVFGDPDPDLLCNTSAGICSLLPEAPSDFVGFCAEHARPVGDADLVPRSWIGEYARVLFRDHSAPARARGVGVAHEPGRVHRVTRTGGGYRLRLGDGRERTFSHVIVAVGLGGPVVPDGFAALTSHPRWTPSPYPSARLRRRVGDAPSRVLVVGGGLSAVDAALLLCRDGHHVTLASRSGLLPAVRARILPSPRPLPSLEGIVGLEPDDPLLHHKVGRAVVEAVRVVSPLPLRRQLSRSTDPVRRLREETALAEAGLCHWQDVLLSVFHAASAWSEGLPLPDREAALAPVRPVIWRYVTSLALPNARKLLAHIDAGKLTLDTYDPARVRAHDGGFEVASRDGRVRVHDHVVAAAGFHMPALHHDADGVHLVDPPPSAVPLTAIDGDLRLHLDGRPERIWVIGPASHVRRSFVNFLTSVAVQARAVARQIGEGS</sequence>
<dbReference type="RefSeq" id="WP_078761531.1">
    <property type="nucleotide sequence ID" value="NZ_FUWS01000005.1"/>
</dbReference>
<reference evidence="2 3" key="1">
    <citation type="submission" date="2017-02" db="EMBL/GenBank/DDBJ databases">
        <authorList>
            <person name="Peterson S.W."/>
        </authorList>
    </citation>
    <scope>NUCLEOTIDE SEQUENCE [LARGE SCALE GENOMIC DNA]</scope>
    <source>
        <strain evidence="2 3">DSM 45154</strain>
    </source>
</reference>
<dbReference type="InterPro" id="IPR036188">
    <property type="entry name" value="FAD/NAD-bd_sf"/>
</dbReference>
<organism evidence="2 3">
    <name type="scientific">Marinactinospora thermotolerans DSM 45154</name>
    <dbReference type="NCBI Taxonomy" id="1122192"/>
    <lineage>
        <taxon>Bacteria</taxon>
        <taxon>Bacillati</taxon>
        <taxon>Actinomycetota</taxon>
        <taxon>Actinomycetes</taxon>
        <taxon>Streptosporangiales</taxon>
        <taxon>Nocardiopsidaceae</taxon>
        <taxon>Marinactinospora</taxon>
    </lineage>
</organism>
<dbReference type="Gene3D" id="3.50.50.60">
    <property type="entry name" value="FAD/NAD(P)-binding domain"/>
    <property type="match status" value="1"/>
</dbReference>
<dbReference type="InterPro" id="IPR038732">
    <property type="entry name" value="HpyO/CreE_NAD-binding"/>
</dbReference>
<dbReference type="OrthoDB" id="101972at2"/>
<evidence type="ECO:0000313" key="2">
    <source>
        <dbReference type="EMBL" id="SKA02210.1"/>
    </source>
</evidence>
<evidence type="ECO:0000259" key="1">
    <source>
        <dbReference type="Pfam" id="PF13454"/>
    </source>
</evidence>
<dbReference type="Proteomes" id="UP000190637">
    <property type="component" value="Unassembled WGS sequence"/>
</dbReference>
<dbReference type="PRINTS" id="PR00368">
    <property type="entry name" value="FADPNR"/>
</dbReference>
<dbReference type="STRING" id="1122192.SAMN02745673_02192"/>
<dbReference type="EMBL" id="FUWS01000005">
    <property type="protein sequence ID" value="SKA02210.1"/>
    <property type="molecule type" value="Genomic_DNA"/>
</dbReference>
<dbReference type="Pfam" id="PF13454">
    <property type="entry name" value="NAD_binding_9"/>
    <property type="match status" value="1"/>
</dbReference>
<dbReference type="AlphaFoldDB" id="A0A1T4QEH5"/>
<name>A0A1T4QEH5_9ACTN</name>